<feature type="chain" id="PRO_5022686063" evidence="1">
    <location>
        <begin position="19"/>
        <end position="266"/>
    </location>
</feature>
<name>A0A5A8CUM1_CAFRO</name>
<evidence type="ECO:0000256" key="1">
    <source>
        <dbReference type="SAM" id="SignalP"/>
    </source>
</evidence>
<keyword evidence="1" id="KW-0732">Signal</keyword>
<dbReference type="AlphaFoldDB" id="A0A5A8CUM1"/>
<organism evidence="2 3">
    <name type="scientific">Cafeteria roenbergensis</name>
    <name type="common">Marine flagellate</name>
    <dbReference type="NCBI Taxonomy" id="33653"/>
    <lineage>
        <taxon>Eukaryota</taxon>
        <taxon>Sar</taxon>
        <taxon>Stramenopiles</taxon>
        <taxon>Bigyra</taxon>
        <taxon>Opalozoa</taxon>
        <taxon>Bicosoecida</taxon>
        <taxon>Cafeteriaceae</taxon>
        <taxon>Cafeteria</taxon>
    </lineage>
</organism>
<evidence type="ECO:0000313" key="3">
    <source>
        <dbReference type="Proteomes" id="UP000323011"/>
    </source>
</evidence>
<evidence type="ECO:0000313" key="2">
    <source>
        <dbReference type="EMBL" id="KAA0155870.1"/>
    </source>
</evidence>
<feature type="signal peptide" evidence="1">
    <location>
        <begin position="1"/>
        <end position="18"/>
    </location>
</feature>
<reference evidence="2 3" key="1">
    <citation type="submission" date="2019-07" db="EMBL/GenBank/DDBJ databases">
        <title>Genomes of Cafeteria roenbergensis.</title>
        <authorList>
            <person name="Fischer M.G."/>
            <person name="Hackl T."/>
            <person name="Roman M."/>
        </authorList>
    </citation>
    <scope>NUCLEOTIDE SEQUENCE [LARGE SCALE GENOMIC DNA]</scope>
    <source>
        <strain evidence="2 3">BVI</strain>
    </source>
</reference>
<protein>
    <submittedName>
        <fullName evidence="2">Uncharacterized protein</fullName>
    </submittedName>
</protein>
<dbReference type="EMBL" id="VLTN01000005">
    <property type="protein sequence ID" value="KAA0155870.1"/>
    <property type="molecule type" value="Genomic_DNA"/>
</dbReference>
<comment type="caution">
    <text evidence="2">The sequence shown here is derived from an EMBL/GenBank/DDBJ whole genome shotgun (WGS) entry which is preliminary data.</text>
</comment>
<proteinExistence type="predicted"/>
<gene>
    <name evidence="2" type="ORF">FNF29_01289</name>
</gene>
<keyword evidence="3" id="KW-1185">Reference proteome</keyword>
<sequence length="266" mass="28093">MRAVLALVALAAIGAVHAAAPSRCRPQALTRVLIKLKPSMLSCAIDAHVFGGKDFHCSSRCAKDMEETLRTSDAEVACIEGMFKGTVSLKSHPELDEDVLAFVKRGPELVDSCHLNSGRTLDQLTKDEQLHLLKMQADRTEALEALQALNRADAAALNATGAKTLAEAAKRAADAKKHSLVITQKLSEVARIRANQLAAQAALGLARESAETTAQSVQGAIEMSKKEREAAAVAKKAKAAALQAAAALAPSRCHRLEMGCKGARSA</sequence>
<accession>A0A5A8CUM1</accession>
<dbReference type="Proteomes" id="UP000323011">
    <property type="component" value="Unassembled WGS sequence"/>
</dbReference>